<accession>A0A7R9A927</accession>
<dbReference type="Proteomes" id="UP000677054">
    <property type="component" value="Unassembled WGS sequence"/>
</dbReference>
<evidence type="ECO:0000313" key="2">
    <source>
        <dbReference type="Proteomes" id="UP000677054"/>
    </source>
</evidence>
<organism evidence="1">
    <name type="scientific">Darwinula stevensoni</name>
    <dbReference type="NCBI Taxonomy" id="69355"/>
    <lineage>
        <taxon>Eukaryota</taxon>
        <taxon>Metazoa</taxon>
        <taxon>Ecdysozoa</taxon>
        <taxon>Arthropoda</taxon>
        <taxon>Crustacea</taxon>
        <taxon>Oligostraca</taxon>
        <taxon>Ostracoda</taxon>
        <taxon>Podocopa</taxon>
        <taxon>Podocopida</taxon>
        <taxon>Darwinulocopina</taxon>
        <taxon>Darwinuloidea</taxon>
        <taxon>Darwinulidae</taxon>
        <taxon>Darwinula</taxon>
    </lineage>
</organism>
<name>A0A7R9A927_9CRUS</name>
<dbReference type="EMBL" id="LR901983">
    <property type="protein sequence ID" value="CAD7249739.1"/>
    <property type="molecule type" value="Genomic_DNA"/>
</dbReference>
<dbReference type="EMBL" id="CAJPEV010002466">
    <property type="protein sequence ID" value="CAG0896992.1"/>
    <property type="molecule type" value="Genomic_DNA"/>
</dbReference>
<reference evidence="1" key="1">
    <citation type="submission" date="2020-11" db="EMBL/GenBank/DDBJ databases">
        <authorList>
            <person name="Tran Van P."/>
        </authorList>
    </citation>
    <scope>NUCLEOTIDE SEQUENCE</scope>
</reference>
<sequence>MGLTPRKTPPPCLRVRFRSDSPIHEPVGARRHRRPPQELWRERVIKPPQLHFEVLIKSFKEKLTFVQQLVSTGGDNVFPTFSVCQRTLKQWQQARVLETGAPINNLRRAKTVLKDEDVYINIDKFLDTLAERRIISVAQEIQIRDMSDYHAKIDAVFKILFAKDVERHYKELIEALKSMDRLDIVRKIQM</sequence>
<dbReference type="AlphaFoldDB" id="A0A7R9A927"/>
<gene>
    <name evidence="1" type="ORF">DSTB1V02_LOCUS9526</name>
</gene>
<proteinExistence type="predicted"/>
<evidence type="ECO:0000313" key="1">
    <source>
        <dbReference type="EMBL" id="CAD7249739.1"/>
    </source>
</evidence>
<keyword evidence="2" id="KW-1185">Reference proteome</keyword>
<protein>
    <submittedName>
        <fullName evidence="1">Uncharacterized protein</fullName>
    </submittedName>
</protein>